<dbReference type="SMART" id="SM00287">
    <property type="entry name" value="SH3b"/>
    <property type="match status" value="1"/>
</dbReference>
<organism evidence="4">
    <name type="scientific">Caldilineaceae bacterium SB0662_bin_9</name>
    <dbReference type="NCBI Taxonomy" id="2605258"/>
    <lineage>
        <taxon>Bacteria</taxon>
        <taxon>Bacillati</taxon>
        <taxon>Chloroflexota</taxon>
        <taxon>Caldilineae</taxon>
        <taxon>Caldilineales</taxon>
        <taxon>Caldilineaceae</taxon>
    </lineage>
</organism>
<feature type="region of interest" description="Disordered" evidence="1">
    <location>
        <begin position="140"/>
        <end position="164"/>
    </location>
</feature>
<feature type="domain" description="SH3b" evidence="3">
    <location>
        <begin position="242"/>
        <end position="302"/>
    </location>
</feature>
<feature type="transmembrane region" description="Helical" evidence="2">
    <location>
        <begin position="21"/>
        <end position="45"/>
    </location>
</feature>
<dbReference type="AlphaFoldDB" id="A0A6B1DXG1"/>
<proteinExistence type="predicted"/>
<reference evidence="4" key="1">
    <citation type="submission" date="2019-09" db="EMBL/GenBank/DDBJ databases">
        <title>Characterisation of the sponge microbiome using genome-centric metagenomics.</title>
        <authorList>
            <person name="Engelberts J.P."/>
            <person name="Robbins S.J."/>
            <person name="De Goeij J.M."/>
            <person name="Aranda M."/>
            <person name="Bell S.C."/>
            <person name="Webster N.S."/>
        </authorList>
    </citation>
    <scope>NUCLEOTIDE SEQUENCE</scope>
    <source>
        <strain evidence="4">SB0662_bin_9</strain>
    </source>
</reference>
<comment type="caution">
    <text evidence="4">The sequence shown here is derived from an EMBL/GenBank/DDBJ whole genome shotgun (WGS) entry which is preliminary data.</text>
</comment>
<keyword evidence="2" id="KW-0472">Membrane</keyword>
<evidence type="ECO:0000259" key="3">
    <source>
        <dbReference type="SMART" id="SM00287"/>
    </source>
</evidence>
<feature type="region of interest" description="Disordered" evidence="1">
    <location>
        <begin position="209"/>
        <end position="242"/>
    </location>
</feature>
<keyword evidence="2" id="KW-1133">Transmembrane helix</keyword>
<feature type="compositionally biased region" description="Polar residues" evidence="1">
    <location>
        <begin position="233"/>
        <end position="242"/>
    </location>
</feature>
<evidence type="ECO:0000256" key="1">
    <source>
        <dbReference type="SAM" id="MobiDB-lite"/>
    </source>
</evidence>
<keyword evidence="2" id="KW-0812">Transmembrane</keyword>
<gene>
    <name evidence="4" type="ORF">F4Y08_13620</name>
</gene>
<accession>A0A6B1DXG1</accession>
<sequence>MALTVLKTILFSPRSHGHVRRFLTCGIAVLVVLLVMFSSIGVAWYREFRQLNGPPATTPRSVVNEPRGVPASPVGLRCRQLRSFMSTRLGAAARAIRWHYVADIHNGGAWQVVANGSEYLWIDMHWLVLQNPETAYLAEGSATPAADNSEAGHPEGEGSIPVPTVSPTIGMAAMAASPMFRGCDSARLQELVANGTGFGRFRVDPADLSLRDPAPLEEGLPAQSEPPAVPQPADSSSGLLQPRTGTVSARANLRAGPNLNFAVRGVVDAGTEIVVVHRSIDGQWLKTEDGSWIHQSLVVLDPQAEEDP</sequence>
<name>A0A6B1DXG1_9CHLR</name>
<evidence type="ECO:0000313" key="4">
    <source>
        <dbReference type="EMBL" id="MYD91352.1"/>
    </source>
</evidence>
<dbReference type="EMBL" id="VXPY01000094">
    <property type="protein sequence ID" value="MYD91352.1"/>
    <property type="molecule type" value="Genomic_DNA"/>
</dbReference>
<evidence type="ECO:0000256" key="2">
    <source>
        <dbReference type="SAM" id="Phobius"/>
    </source>
</evidence>
<dbReference type="InterPro" id="IPR003646">
    <property type="entry name" value="SH3-like_bac-type"/>
</dbReference>
<protein>
    <submittedName>
        <fullName evidence="4">SH3 domain-containing protein</fullName>
    </submittedName>
</protein>